<dbReference type="InterPro" id="IPR029062">
    <property type="entry name" value="Class_I_gatase-like"/>
</dbReference>
<dbReference type="Gene3D" id="2.120.10.30">
    <property type="entry name" value="TolB, C-terminal domain"/>
    <property type="match status" value="1"/>
</dbReference>
<dbReference type="RefSeq" id="WP_133793758.1">
    <property type="nucleotide sequence ID" value="NZ_SOCA01000001.1"/>
</dbReference>
<dbReference type="Gene3D" id="3.40.50.880">
    <property type="match status" value="1"/>
</dbReference>
<protein>
    <submittedName>
        <fullName evidence="8">Putative membrane-bound dehydrogenase-like protein</fullName>
    </submittedName>
</protein>
<keyword evidence="1 4" id="KW-0349">Heme</keyword>
<organism evidence="8 9">
    <name type="scientific">Prosthecobacter fusiformis</name>
    <dbReference type="NCBI Taxonomy" id="48464"/>
    <lineage>
        <taxon>Bacteria</taxon>
        <taxon>Pseudomonadati</taxon>
        <taxon>Verrucomicrobiota</taxon>
        <taxon>Verrucomicrobiia</taxon>
        <taxon>Verrucomicrobiales</taxon>
        <taxon>Verrucomicrobiaceae</taxon>
        <taxon>Prosthecobacter</taxon>
    </lineage>
</organism>
<feature type="domain" description="Cytochrome c" evidence="7">
    <location>
        <begin position="1282"/>
        <end position="1376"/>
    </location>
</feature>
<dbReference type="GO" id="GO:0020037">
    <property type="term" value="F:heme binding"/>
    <property type="evidence" value="ECO:0007669"/>
    <property type="project" value="InterPro"/>
</dbReference>
<proteinExistence type="predicted"/>
<accession>A0A4R7SST3</accession>
<dbReference type="Pfam" id="PF00034">
    <property type="entry name" value="Cytochrom_C"/>
    <property type="match status" value="1"/>
</dbReference>
<evidence type="ECO:0000256" key="6">
    <source>
        <dbReference type="SAM" id="SignalP"/>
    </source>
</evidence>
<dbReference type="SUPFAM" id="SSF46626">
    <property type="entry name" value="Cytochrome c"/>
    <property type="match status" value="1"/>
</dbReference>
<evidence type="ECO:0000313" key="9">
    <source>
        <dbReference type="Proteomes" id="UP000295662"/>
    </source>
</evidence>
<dbReference type="Pfam" id="PF06283">
    <property type="entry name" value="ThuA"/>
    <property type="match status" value="1"/>
</dbReference>
<dbReference type="Gene3D" id="1.25.10.10">
    <property type="entry name" value="Leucine-rich Repeat Variant"/>
    <property type="match status" value="1"/>
</dbReference>
<dbReference type="InterPro" id="IPR011989">
    <property type="entry name" value="ARM-like"/>
</dbReference>
<dbReference type="InterPro" id="IPR013428">
    <property type="entry name" value="Membrane-bound_put_N"/>
</dbReference>
<dbReference type="Gene3D" id="3.40.50.1110">
    <property type="entry name" value="SGNH hydrolase"/>
    <property type="match status" value="1"/>
</dbReference>
<dbReference type="GO" id="GO:0009055">
    <property type="term" value="F:electron transfer activity"/>
    <property type="evidence" value="ECO:0007669"/>
    <property type="project" value="InterPro"/>
</dbReference>
<dbReference type="Pfam" id="PF23500">
    <property type="entry name" value="DUF7133"/>
    <property type="match status" value="1"/>
</dbReference>
<feature type="chain" id="PRO_5020927329" evidence="6">
    <location>
        <begin position="19"/>
        <end position="1414"/>
    </location>
</feature>
<dbReference type="Proteomes" id="UP000295662">
    <property type="component" value="Unassembled WGS sequence"/>
</dbReference>
<dbReference type="NCBIfam" id="TIGR02604">
    <property type="entry name" value="Piru_Ver_Nterm"/>
    <property type="match status" value="1"/>
</dbReference>
<evidence type="ECO:0000256" key="1">
    <source>
        <dbReference type="ARBA" id="ARBA00022617"/>
    </source>
</evidence>
<dbReference type="InterPro" id="IPR036514">
    <property type="entry name" value="SGNH_hydro_sf"/>
</dbReference>
<name>A0A4R7SST3_9BACT</name>
<evidence type="ECO:0000256" key="5">
    <source>
        <dbReference type="SAM" id="MobiDB-lite"/>
    </source>
</evidence>
<feature type="region of interest" description="Disordered" evidence="5">
    <location>
        <begin position="322"/>
        <end position="393"/>
    </location>
</feature>
<feature type="signal peptide" evidence="6">
    <location>
        <begin position="1"/>
        <end position="18"/>
    </location>
</feature>
<keyword evidence="6" id="KW-0732">Signal</keyword>
<comment type="caution">
    <text evidence="8">The sequence shown here is derived from an EMBL/GenBank/DDBJ whole genome shotgun (WGS) entry which is preliminary data.</text>
</comment>
<sequence>MKLILLTLALLGSSVLGAEWLHLPAKQGTANGKKIVLVSGDEEYRTEETCPMLAKILSQKHGFDCTVLFAIHPEGGYIDPNYQKNIPGTEALASADLLIIGSRFRQLTDDQLAPFTAYLNAGKPVIGFRTATHAFTGAASTGDFKWAEFGLKILGEKWVNHHGKHKVEGTRSQVEAANGAEPVLNGVGEIFATSDVYGIANLDEKTAKVLLRGAVTESLDPASKAIAGEKNNPMMPLAWLYEYTAPDGKTKGKSFCTTLGASVDFADEDLRRLIVNAAYQLVGSPVPAKADVNYVDAFEPTFYGTNSGEHYKKLNRKPADYALGHSPATGLAPAQKKAANAKKEPAKKTTKGPPLDAHGERIRPDNSGDGGPHQPKVEPPAATTARAQNVAPPAKGERIVLIGNGLAERDVYYSRIETELHLRYPDQDLYLRNMGHVGDTPGFRPHPSRVSQWAFPGAEKFHPDKQIHRGKGFYATPDQWLTHLQADTIVAFFGYNESFDGPSKVANFEAELDAWVQHTLSKAYNGKAAPRLVLVSPIAYEDLSSSRDLPNGEKENANLILYSAAVESVAKKHNLTFIDLFSPTQALYAKTEQPLTTGGFIPNDEGYKQVADILATGLYGHQSHVSKADPALVHQAVKDKDWFWNNDYNLVNGVHVHGQRYNPFGPQNYPDEVQKSREMAALRDTLIHEVAAGKKTDLAVDDSKTHKLPEVPTNYQPSVKNGSTEYLYGDAAVKSLTVPEGYKVELFASEKEFPNLANPMQLSFDDKGRLWVATMPTYPHYKPGDALPDDKILIYEDTNGDGKADKETVFADKLHLPIGFEFAPEGVYVSQEPNLVLLRDANGDDKADSMEIILGGFDTHDTHHAISAYTADPSGAFILCEGVFLHSNVETPHGPVRCVDGGFFRYSPQRGLLERTAQLAIPNPWGAVFDSWGQDFFLHTSGTSMNWMLPVSVKPTFGSKTPSTPDLIPEAQKVRPTSGLEIVSSRHFPDEVQGDIILCNAIGFLGIKQHQIVDDGTGWKTTFRQDLLKSTDGNFRPVDLEFAPDGSLYVIDWHNVLVGHMQHNARDPLRDHVHGRVYRITYPGRPLVKPAQVEGAPLTTLLNNLKEPELRTRYRTRREIRSHPVTEVLPAVKAWVAALDKNDANYEHHVLEALWTTWGMNEADEMLLRQLLEAKDFHARAAAVRVLRYNHHRIADHAALLEKAAADEHGRVRLEAIVAASWIPDVVAAKKIVAIASSKPLDVWSENAAKTAADRLAGVAEIEKPEFAAVPVPAHLDAAAKKQFLEGQKIYHREGHCVTCHQANGKGLDPAFPSVEKSPWVQGDPNRLIKLAMYGLMGPLEVNGKKYDGQVPMTPFAGMLKDDEMAAVLTFVRNSFGNKADAIQPAQVKAIRDANAGRVQFYTTEELLKEHPMK</sequence>
<dbReference type="InterPro" id="IPR016024">
    <property type="entry name" value="ARM-type_fold"/>
</dbReference>
<evidence type="ECO:0000313" key="8">
    <source>
        <dbReference type="EMBL" id="TDU81845.1"/>
    </source>
</evidence>
<dbReference type="InterPro" id="IPR036909">
    <property type="entry name" value="Cyt_c-like_dom_sf"/>
</dbReference>
<dbReference type="InterPro" id="IPR011042">
    <property type="entry name" value="6-blade_b-propeller_TolB-like"/>
</dbReference>
<dbReference type="OrthoDB" id="9773456at2"/>
<evidence type="ECO:0000259" key="7">
    <source>
        <dbReference type="PROSITE" id="PS51007"/>
    </source>
</evidence>
<dbReference type="PANTHER" id="PTHR33546">
    <property type="entry name" value="LARGE, MULTIFUNCTIONAL SECRETED PROTEIN-RELATED"/>
    <property type="match status" value="1"/>
</dbReference>
<dbReference type="GO" id="GO:0016788">
    <property type="term" value="F:hydrolase activity, acting on ester bonds"/>
    <property type="evidence" value="ECO:0007669"/>
    <property type="project" value="UniProtKB-ARBA"/>
</dbReference>
<dbReference type="CDD" id="cd01834">
    <property type="entry name" value="SGNH_hydrolase_like_2"/>
    <property type="match status" value="1"/>
</dbReference>
<dbReference type="GO" id="GO:0046872">
    <property type="term" value="F:metal ion binding"/>
    <property type="evidence" value="ECO:0007669"/>
    <property type="project" value="UniProtKB-KW"/>
</dbReference>
<evidence type="ECO:0000256" key="4">
    <source>
        <dbReference type="PROSITE-ProRule" id="PRU00433"/>
    </source>
</evidence>
<keyword evidence="9" id="KW-1185">Reference proteome</keyword>
<dbReference type="InterPro" id="IPR055557">
    <property type="entry name" value="DUF7133"/>
</dbReference>
<dbReference type="EMBL" id="SOCA01000001">
    <property type="protein sequence ID" value="TDU81845.1"/>
    <property type="molecule type" value="Genomic_DNA"/>
</dbReference>
<evidence type="ECO:0000256" key="2">
    <source>
        <dbReference type="ARBA" id="ARBA00022723"/>
    </source>
</evidence>
<evidence type="ECO:0000256" key="3">
    <source>
        <dbReference type="ARBA" id="ARBA00023004"/>
    </source>
</evidence>
<dbReference type="SUPFAM" id="SSF52317">
    <property type="entry name" value="Class I glutamine amidotransferase-like"/>
    <property type="match status" value="1"/>
</dbReference>
<dbReference type="Gene3D" id="1.10.760.10">
    <property type="entry name" value="Cytochrome c-like domain"/>
    <property type="match status" value="1"/>
</dbReference>
<keyword evidence="2 4" id="KW-0479">Metal-binding</keyword>
<gene>
    <name evidence="8" type="ORF">EI77_01157</name>
</gene>
<dbReference type="InterPro" id="IPR029010">
    <property type="entry name" value="ThuA-like"/>
</dbReference>
<feature type="compositionally biased region" description="Basic and acidic residues" evidence="5">
    <location>
        <begin position="357"/>
        <end position="366"/>
    </location>
</feature>
<dbReference type="SUPFAM" id="SSF48371">
    <property type="entry name" value="ARM repeat"/>
    <property type="match status" value="1"/>
</dbReference>
<dbReference type="SUPFAM" id="SSF63829">
    <property type="entry name" value="Calcium-dependent phosphotriesterase"/>
    <property type="match status" value="1"/>
</dbReference>
<dbReference type="PANTHER" id="PTHR33546:SF1">
    <property type="entry name" value="LARGE, MULTIFUNCTIONAL SECRETED PROTEIN"/>
    <property type="match status" value="1"/>
</dbReference>
<dbReference type="PROSITE" id="PS51007">
    <property type="entry name" value="CYTC"/>
    <property type="match status" value="1"/>
</dbReference>
<keyword evidence="3 4" id="KW-0408">Iron</keyword>
<dbReference type="InterPro" id="IPR009056">
    <property type="entry name" value="Cyt_c-like_dom"/>
</dbReference>
<reference evidence="8 9" key="1">
    <citation type="submission" date="2019-03" db="EMBL/GenBank/DDBJ databases">
        <title>Genomic Encyclopedia of Archaeal and Bacterial Type Strains, Phase II (KMG-II): from individual species to whole genera.</title>
        <authorList>
            <person name="Goeker M."/>
        </authorList>
    </citation>
    <scope>NUCLEOTIDE SEQUENCE [LARGE SCALE GENOMIC DNA]</scope>
    <source>
        <strain evidence="8 9">ATCC 25309</strain>
    </source>
</reference>
<dbReference type="SUPFAM" id="SSF52266">
    <property type="entry name" value="SGNH hydrolase"/>
    <property type="match status" value="1"/>
</dbReference>